<dbReference type="InterPro" id="IPR036291">
    <property type="entry name" value="NAD(P)-bd_dom_sf"/>
</dbReference>
<dbReference type="InterPro" id="IPR051450">
    <property type="entry name" value="Gfo/Idh/MocA_Oxidoreductases"/>
</dbReference>
<dbReference type="InterPro" id="IPR055170">
    <property type="entry name" value="GFO_IDH_MocA-like_dom"/>
</dbReference>
<dbReference type="Pfam" id="PF01408">
    <property type="entry name" value="GFO_IDH_MocA"/>
    <property type="match status" value="1"/>
</dbReference>
<dbReference type="EC" id="1.1.1.292" evidence="3"/>
<dbReference type="AlphaFoldDB" id="A0A6I5ZPD7"/>
<evidence type="ECO:0000313" key="4">
    <source>
        <dbReference type="Proteomes" id="UP000425916"/>
    </source>
</evidence>
<dbReference type="GO" id="GO:0033712">
    <property type="term" value="F:1,5-anhydro-D-fructose reductase (1,5-anhydro-D-mannitol-forming) activity"/>
    <property type="evidence" value="ECO:0007669"/>
    <property type="project" value="UniProtKB-EC"/>
</dbReference>
<evidence type="ECO:0000259" key="2">
    <source>
        <dbReference type="Pfam" id="PF22725"/>
    </source>
</evidence>
<dbReference type="SUPFAM" id="SSF51735">
    <property type="entry name" value="NAD(P)-binding Rossmann-fold domains"/>
    <property type="match status" value="1"/>
</dbReference>
<proteinExistence type="predicted"/>
<name>A0A6I5ZPD7_9FIRM</name>
<evidence type="ECO:0000259" key="1">
    <source>
        <dbReference type="Pfam" id="PF01408"/>
    </source>
</evidence>
<dbReference type="OrthoDB" id="240873at2"/>
<reference evidence="3 4" key="1">
    <citation type="submission" date="2019-11" db="EMBL/GenBank/DDBJ databases">
        <title>Genome sequence of Moorella glycerini DSM11254.</title>
        <authorList>
            <person name="Poehlein A."/>
            <person name="Boeer T."/>
            <person name="Daniel R."/>
        </authorList>
    </citation>
    <scope>NUCLEOTIDE SEQUENCE [LARGE SCALE GENOMIC DNA]</scope>
    <source>
        <strain evidence="3 4">DSM 11254</strain>
    </source>
</reference>
<dbReference type="SUPFAM" id="SSF55347">
    <property type="entry name" value="Glyceraldehyde-3-phosphate dehydrogenase-like, C-terminal domain"/>
    <property type="match status" value="1"/>
</dbReference>
<keyword evidence="4" id="KW-1185">Reference proteome</keyword>
<accession>A0A6I5ZPD7</accession>
<dbReference type="InterPro" id="IPR000683">
    <property type="entry name" value="Gfo/Idh/MocA-like_OxRdtase_N"/>
</dbReference>
<keyword evidence="3" id="KW-0560">Oxidoreductase</keyword>
<dbReference type="RefSeq" id="WP_156272047.1">
    <property type="nucleotide sequence ID" value="NZ_CP046244.1"/>
</dbReference>
<dbReference type="EMBL" id="CP046244">
    <property type="protein sequence ID" value="QGP91517.1"/>
    <property type="molecule type" value="Genomic_DNA"/>
</dbReference>
<evidence type="ECO:0000313" key="3">
    <source>
        <dbReference type="EMBL" id="QGP91517.1"/>
    </source>
</evidence>
<dbReference type="PANTHER" id="PTHR43377">
    <property type="entry name" value="BILIVERDIN REDUCTASE A"/>
    <property type="match status" value="1"/>
</dbReference>
<feature type="domain" description="GFO/IDH/MocA-like oxidoreductase" evidence="2">
    <location>
        <begin position="132"/>
        <end position="252"/>
    </location>
</feature>
<dbReference type="Gene3D" id="3.30.360.10">
    <property type="entry name" value="Dihydrodipicolinate Reductase, domain 2"/>
    <property type="match status" value="1"/>
</dbReference>
<dbReference type="Pfam" id="PF22725">
    <property type="entry name" value="GFO_IDH_MocA_C3"/>
    <property type="match status" value="1"/>
</dbReference>
<feature type="domain" description="Gfo/Idh/MocA-like oxidoreductase N-terminal" evidence="1">
    <location>
        <begin position="6"/>
        <end position="124"/>
    </location>
</feature>
<protein>
    <submittedName>
        <fullName evidence="3">1,5-anhydro-D-fructose reductase</fullName>
        <ecNumber evidence="3">1.1.1.292</ecNumber>
    </submittedName>
</protein>
<dbReference type="PANTHER" id="PTHR43377:SF1">
    <property type="entry name" value="BILIVERDIN REDUCTASE A"/>
    <property type="match status" value="1"/>
</dbReference>
<dbReference type="Proteomes" id="UP000425916">
    <property type="component" value="Chromosome"/>
</dbReference>
<sequence>MSYEPVRVASIGLGRWANIMANAIERSEKLKIVACYSRSVGKREAFAAKHNCEIEDNLESLLKRDDIEGVIVTTPNDQHAPVIEAAAAAGKHVYVDKPIAVSLDHARRIEKAVRDAGVVFTVGHSARRLAGVRKIKELMDSGRIGEVSMIETNFSNERGMELQPGNWRGDRLMAPGGPLTQLAVHHVDSLQYLLGPVVRVFSFMKSMYTPVDQDTATMTICEFASGKLAYIGANWASPGVFFMNVYATKATLFYDLDFGWWSKADVVDDHSKLILREFTSKGDDPDNRFLHDVPVTLERGDMFREQFEDFADSIRGLKAAPEIDAAQAIHNIAVVLAAVESSKTGKAVEIEDILKS</sequence>
<dbReference type="Gene3D" id="3.40.50.720">
    <property type="entry name" value="NAD(P)-binding Rossmann-like Domain"/>
    <property type="match status" value="1"/>
</dbReference>
<organism evidence="3 4">
    <name type="scientific">Neomoorella glycerini</name>
    <dbReference type="NCBI Taxonomy" id="55779"/>
    <lineage>
        <taxon>Bacteria</taxon>
        <taxon>Bacillati</taxon>
        <taxon>Bacillota</taxon>
        <taxon>Clostridia</taxon>
        <taxon>Neomoorellales</taxon>
        <taxon>Neomoorellaceae</taxon>
        <taxon>Neomoorella</taxon>
    </lineage>
</organism>
<dbReference type="GO" id="GO:0000166">
    <property type="term" value="F:nucleotide binding"/>
    <property type="evidence" value="ECO:0007669"/>
    <property type="project" value="InterPro"/>
</dbReference>
<gene>
    <name evidence="3" type="primary">afr</name>
    <name evidence="3" type="ORF">MGLY_08520</name>
</gene>